<feature type="compositionally biased region" description="Basic and acidic residues" evidence="3">
    <location>
        <begin position="943"/>
        <end position="968"/>
    </location>
</feature>
<dbReference type="Pfam" id="PF00443">
    <property type="entry name" value="UCH"/>
    <property type="match status" value="1"/>
</dbReference>
<dbReference type="GO" id="GO:0004843">
    <property type="term" value="F:cysteine-type deubiquitinase activity"/>
    <property type="evidence" value="ECO:0007669"/>
    <property type="project" value="InterPro"/>
</dbReference>
<dbReference type="InterPro" id="IPR038765">
    <property type="entry name" value="Papain-like_cys_pep_sf"/>
</dbReference>
<dbReference type="PANTHER" id="PTHR22975">
    <property type="entry name" value="UBIQUITIN SPECIFIC PROTEINASE"/>
    <property type="match status" value="1"/>
</dbReference>
<feature type="region of interest" description="Disordered" evidence="3">
    <location>
        <begin position="859"/>
        <end position="907"/>
    </location>
</feature>
<feature type="compositionally biased region" description="Low complexity" evidence="3">
    <location>
        <begin position="582"/>
        <end position="592"/>
    </location>
</feature>
<evidence type="ECO:0000256" key="3">
    <source>
        <dbReference type="SAM" id="MobiDB-lite"/>
    </source>
</evidence>
<name>A0A3N0Z3T4_ANAGA</name>
<feature type="compositionally biased region" description="Basic and acidic residues" evidence="3">
    <location>
        <begin position="876"/>
        <end position="894"/>
    </location>
</feature>
<comment type="caution">
    <text evidence="5">The sequence shown here is derived from an EMBL/GenBank/DDBJ whole genome shotgun (WGS) entry which is preliminary data.</text>
</comment>
<evidence type="ECO:0000256" key="1">
    <source>
        <dbReference type="ARBA" id="ARBA00022786"/>
    </source>
</evidence>
<dbReference type="AlphaFoldDB" id="A0A3N0Z3T4"/>
<dbReference type="CDD" id="cd02257">
    <property type="entry name" value="Peptidase_C19"/>
    <property type="match status" value="1"/>
</dbReference>
<dbReference type="PANTHER" id="PTHR22975:SF38">
    <property type="entry name" value="INACTIVE UBIQUITIN CARBOXYL-TERMINAL HYDROLASE 53 ISOFORM X1"/>
    <property type="match status" value="1"/>
</dbReference>
<organism evidence="5 6">
    <name type="scientific">Anabarilius grahami</name>
    <name type="common">Kanglang fish</name>
    <name type="synonym">Barilius grahami</name>
    <dbReference type="NCBI Taxonomy" id="495550"/>
    <lineage>
        <taxon>Eukaryota</taxon>
        <taxon>Metazoa</taxon>
        <taxon>Chordata</taxon>
        <taxon>Craniata</taxon>
        <taxon>Vertebrata</taxon>
        <taxon>Euteleostomi</taxon>
        <taxon>Actinopterygii</taxon>
        <taxon>Neopterygii</taxon>
        <taxon>Teleostei</taxon>
        <taxon>Ostariophysi</taxon>
        <taxon>Cypriniformes</taxon>
        <taxon>Xenocyprididae</taxon>
        <taxon>Xenocypridinae</taxon>
        <taxon>Xenocypridinae incertae sedis</taxon>
        <taxon>Anabarilius</taxon>
    </lineage>
</organism>
<dbReference type="GO" id="GO:0005911">
    <property type="term" value="C:cell-cell junction"/>
    <property type="evidence" value="ECO:0007669"/>
    <property type="project" value="TreeGrafter"/>
</dbReference>
<feature type="compositionally biased region" description="Low complexity" evidence="3">
    <location>
        <begin position="866"/>
        <end position="875"/>
    </location>
</feature>
<sequence>MAGTGTLSGTGLGKSYQPGSMISLALTKGLLNEPGQNSCFLNSAVQSIFCQFQQSRERALPSDTLRHALAETFKDEQRFQLGLMDDAAECFFVCRSCGASSDPHPFTELVHYVSSTALCQQVERILEKTDRLRSDMFGELLQAANTIGDLRNCPSNCGQSIKIRRVLMNCPEIVTIGFVWDAEQSDLTEDVIRSLGPNLNLSGLFYRVTDENAKKRDLHLVGMICYSSRHYLAFAFHSKSSKWIFFDDATVKEDLFEAFLVIITVRRSVLPHKDFSCVACPCPQAFCGGAQVATLSLDERSDQCPETANRQRTSELTALQSSSFLEEHWKPLRPEAHEIGSKWKDVASKCIRGHFQPLLLFYANPDGTAVSNEDAPRQTTMWSRYNSPLNGKGTDTQLSSSKKLDSVRDVSAGSQRTNQGSQKTPMQSSTNRFKVLPESPSRFRESSRDFSHRGGGQRRESERSYRRSDSLQHKVHPRVSPQESRLNQGMATGTSRHIESSSLFHRGSTNVPERGKSKPSWKPVREVLNVDSVLSELEQRQQQQQRGSPRCVRRFDHERGLMKEKQKGLMTIYEDDSRLETESQSSQESQRQMMVTRPKGGANIAQRSDNWMIQRTESGYESSDRLSSGSTNPDSPGVENFTGKELRLSQEAQHLRDQGHNNQGDSKMEAVRSPLYHSKHLVKIQGKNSEHLMKGSPSSRRKLRYSSCGARKVGNTEKDPSASDLQAEQQEVSMRWHHSPESPLLRRLGKISSSECNSSDELTNPLSEQEDSAYRSSTSEVAPHESPGPNRTIYPLQPKEESAIAPSMPTHSKHAQRPIEIKTPPFRPRILQEPSQTASRASGRGISSLHTTAVHKRMEINGTCPSSSDVSSKSCSDQERGEQVSSEPEERSCGWDKPSASVSPGSGVALTTYFSVDNCMTDTYRLKYHHQRPLVLSMPEPRGAVKDARDSGHSNRIENQSERAKNKPDSGMLKLS</sequence>
<feature type="compositionally biased region" description="Polar residues" evidence="3">
    <location>
        <begin position="481"/>
        <end position="511"/>
    </location>
</feature>
<dbReference type="SUPFAM" id="SSF54001">
    <property type="entry name" value="Cysteine proteinases"/>
    <property type="match status" value="1"/>
</dbReference>
<dbReference type="GO" id="GO:0010996">
    <property type="term" value="P:response to auditory stimulus"/>
    <property type="evidence" value="ECO:0007669"/>
    <property type="project" value="TreeGrafter"/>
</dbReference>
<dbReference type="InterPro" id="IPR028889">
    <property type="entry name" value="USP"/>
</dbReference>
<feature type="region of interest" description="Disordered" evidence="3">
    <location>
        <begin position="937"/>
        <end position="976"/>
    </location>
</feature>
<feature type="compositionally biased region" description="Basic and acidic residues" evidence="3">
    <location>
        <begin position="441"/>
        <end position="472"/>
    </location>
</feature>
<feature type="compositionally biased region" description="Polar residues" evidence="3">
    <location>
        <begin position="751"/>
        <end position="767"/>
    </location>
</feature>
<keyword evidence="1" id="KW-0833">Ubl conjugation pathway</keyword>
<dbReference type="GO" id="GO:0016579">
    <property type="term" value="P:protein deubiquitination"/>
    <property type="evidence" value="ECO:0007669"/>
    <property type="project" value="InterPro"/>
</dbReference>
<accession>A0A3N0Z3T4</accession>
<feature type="compositionally biased region" description="Polar residues" evidence="3">
    <location>
        <begin position="382"/>
        <end position="401"/>
    </location>
</feature>
<feature type="compositionally biased region" description="Polar residues" evidence="3">
    <location>
        <begin position="605"/>
        <end position="634"/>
    </location>
</feature>
<dbReference type="PROSITE" id="PS50235">
    <property type="entry name" value="USP_3"/>
    <property type="match status" value="1"/>
</dbReference>
<feature type="region of interest" description="Disordered" evidence="3">
    <location>
        <begin position="687"/>
        <end position="847"/>
    </location>
</feature>
<keyword evidence="2 5" id="KW-0378">Hydrolase</keyword>
<reference evidence="5 6" key="1">
    <citation type="submission" date="2018-10" db="EMBL/GenBank/DDBJ databases">
        <title>Genome assembly for a Yunnan-Guizhou Plateau 3E fish, Anabarilius grahami (Regan), and its evolutionary and genetic applications.</title>
        <authorList>
            <person name="Jiang W."/>
        </authorList>
    </citation>
    <scope>NUCLEOTIDE SEQUENCE [LARGE SCALE GENOMIC DNA]</scope>
    <source>
        <strain evidence="5">AG-KIZ</strain>
        <tissue evidence="5">Muscle</tissue>
    </source>
</reference>
<dbReference type="Gene3D" id="3.90.70.10">
    <property type="entry name" value="Cysteine proteinases"/>
    <property type="match status" value="1"/>
</dbReference>
<feature type="region of interest" description="Disordered" evidence="3">
    <location>
        <begin position="382"/>
        <end position="522"/>
    </location>
</feature>
<dbReference type="InterPro" id="IPR052398">
    <property type="entry name" value="Ubiquitin_hydrolase_53/54"/>
</dbReference>
<dbReference type="OrthoDB" id="205782at2759"/>
<feature type="compositionally biased region" description="Polar residues" evidence="3">
    <location>
        <begin position="723"/>
        <end position="732"/>
    </location>
</feature>
<keyword evidence="6" id="KW-1185">Reference proteome</keyword>
<dbReference type="GO" id="GO:0007605">
    <property type="term" value="P:sensory perception of sound"/>
    <property type="evidence" value="ECO:0007669"/>
    <property type="project" value="TreeGrafter"/>
</dbReference>
<feature type="domain" description="USP" evidence="4">
    <location>
        <begin position="28"/>
        <end position="275"/>
    </location>
</feature>
<feature type="region of interest" description="Disordered" evidence="3">
    <location>
        <begin position="577"/>
        <end position="640"/>
    </location>
</feature>
<dbReference type="Proteomes" id="UP000281406">
    <property type="component" value="Unassembled WGS sequence"/>
</dbReference>
<evidence type="ECO:0000313" key="6">
    <source>
        <dbReference type="Proteomes" id="UP000281406"/>
    </source>
</evidence>
<gene>
    <name evidence="5" type="ORF">DPX16_19810</name>
</gene>
<proteinExistence type="predicted"/>
<evidence type="ECO:0000259" key="4">
    <source>
        <dbReference type="PROSITE" id="PS50235"/>
    </source>
</evidence>
<dbReference type="InterPro" id="IPR001394">
    <property type="entry name" value="Peptidase_C19_UCH"/>
</dbReference>
<protein>
    <submittedName>
        <fullName evidence="5">Inactive ubiquitin carboxyl-terminal hydrolase 53</fullName>
    </submittedName>
</protein>
<evidence type="ECO:0000256" key="2">
    <source>
        <dbReference type="ARBA" id="ARBA00022801"/>
    </source>
</evidence>
<dbReference type="EMBL" id="RJVU01013765">
    <property type="protein sequence ID" value="ROL53156.1"/>
    <property type="molecule type" value="Genomic_DNA"/>
</dbReference>
<evidence type="ECO:0000313" key="5">
    <source>
        <dbReference type="EMBL" id="ROL53156.1"/>
    </source>
</evidence>
<feature type="compositionally biased region" description="Polar residues" evidence="3">
    <location>
        <begin position="412"/>
        <end position="432"/>
    </location>
</feature>